<dbReference type="AlphaFoldDB" id="A0A4U5WPK8"/>
<sequence>MRLASGCIAYQLMDTAGLRRGRLTGLVLRGEDLALPAAVPLTHCRGRTVLLDVRAGSRPGSGRSPGAGWPYQPGAACGCCGPGGVPGPQ</sequence>
<comment type="caution">
    <text evidence="1">The sequence shown here is derived from an EMBL/GenBank/DDBJ whole genome shotgun (WGS) entry which is preliminary data.</text>
</comment>
<evidence type="ECO:0000313" key="1">
    <source>
        <dbReference type="EMBL" id="TKT04109.1"/>
    </source>
</evidence>
<dbReference type="EMBL" id="SZNQ01000001">
    <property type="protein sequence ID" value="TKT04109.1"/>
    <property type="molecule type" value="Genomic_DNA"/>
</dbReference>
<organism evidence="1 2">
    <name type="scientific">Streptomyces lasalocidi</name>
    <name type="common">Streptomyces lasaliensis</name>
    <dbReference type="NCBI Taxonomy" id="324833"/>
    <lineage>
        <taxon>Bacteria</taxon>
        <taxon>Bacillati</taxon>
        <taxon>Actinomycetota</taxon>
        <taxon>Actinomycetes</taxon>
        <taxon>Kitasatosporales</taxon>
        <taxon>Streptomycetaceae</taxon>
        <taxon>Streptomyces</taxon>
    </lineage>
</organism>
<protein>
    <submittedName>
        <fullName evidence="1">Uncharacterized protein</fullName>
    </submittedName>
</protein>
<name>A0A4U5WPK8_STRLS</name>
<gene>
    <name evidence="1" type="ORF">E4U91_31425</name>
</gene>
<reference evidence="1 2" key="1">
    <citation type="submission" date="2019-04" db="EMBL/GenBank/DDBJ databases">
        <title>Streptomyces lasaliensis sp. nov., an Actinomycete isolated from soil which produces the polyether antibiotic lasalocid.</title>
        <authorList>
            <person name="Erwin G."/>
            <person name="Haber C."/>
        </authorList>
    </citation>
    <scope>NUCLEOTIDE SEQUENCE [LARGE SCALE GENOMIC DNA]</scope>
    <source>
        <strain evidence="1 2">X-537</strain>
    </source>
</reference>
<dbReference type="Proteomes" id="UP000305929">
    <property type="component" value="Unassembled WGS sequence"/>
</dbReference>
<evidence type="ECO:0000313" key="2">
    <source>
        <dbReference type="Proteomes" id="UP000305929"/>
    </source>
</evidence>
<keyword evidence="2" id="KW-1185">Reference proteome</keyword>
<accession>A0A4U5WPK8</accession>
<proteinExistence type="predicted"/>